<dbReference type="GO" id="GO:0006412">
    <property type="term" value="P:translation"/>
    <property type="evidence" value="ECO:0007669"/>
    <property type="project" value="UniProtKB-UniRule"/>
</dbReference>
<comment type="function">
    <text evidence="6">One of the primary rRNA binding proteins, it binds specifically to the 5'-end of 16S ribosomal RNA.</text>
</comment>
<keyword evidence="5 6" id="KW-0687">Ribonucleoprotein</keyword>
<evidence type="ECO:0000256" key="1">
    <source>
        <dbReference type="ARBA" id="ARBA00010254"/>
    </source>
</evidence>
<reference evidence="7 8" key="1">
    <citation type="submission" date="2019-02" db="EMBL/GenBank/DDBJ databases">
        <title>Deep-cultivation of Planctomycetes and their phenomic and genomic characterization uncovers novel biology.</title>
        <authorList>
            <person name="Wiegand S."/>
            <person name="Jogler M."/>
            <person name="Boedeker C."/>
            <person name="Pinto D."/>
            <person name="Vollmers J."/>
            <person name="Rivas-Marin E."/>
            <person name="Kohn T."/>
            <person name="Peeters S.H."/>
            <person name="Heuer A."/>
            <person name="Rast P."/>
            <person name="Oberbeckmann S."/>
            <person name="Bunk B."/>
            <person name="Jeske O."/>
            <person name="Meyerdierks A."/>
            <person name="Storesund J.E."/>
            <person name="Kallscheuer N."/>
            <person name="Luecker S."/>
            <person name="Lage O.M."/>
            <person name="Pohl T."/>
            <person name="Merkel B.J."/>
            <person name="Hornburger P."/>
            <person name="Mueller R.-W."/>
            <person name="Bruemmer F."/>
            <person name="Labrenz M."/>
            <person name="Spormann A.M."/>
            <person name="Op Den Camp H."/>
            <person name="Overmann J."/>
            <person name="Amann R."/>
            <person name="Jetten M.S.M."/>
            <person name="Mascher T."/>
            <person name="Medema M.H."/>
            <person name="Devos D.P."/>
            <person name="Kaster A.-K."/>
            <person name="Ovreas L."/>
            <person name="Rohde M."/>
            <person name="Galperin M.Y."/>
            <person name="Jogler C."/>
        </authorList>
    </citation>
    <scope>NUCLEOTIDE SEQUENCE [LARGE SCALE GENOMIC DNA]</scope>
    <source>
        <strain evidence="7 8">Pla111</strain>
    </source>
</reference>
<dbReference type="CDD" id="cd00364">
    <property type="entry name" value="Ribosomal_uS17"/>
    <property type="match status" value="1"/>
</dbReference>
<keyword evidence="3 6" id="KW-0694">RNA-binding</keyword>
<organism evidence="7 8">
    <name type="scientific">Botrimarina hoheduenensis</name>
    <dbReference type="NCBI Taxonomy" id="2528000"/>
    <lineage>
        <taxon>Bacteria</taxon>
        <taxon>Pseudomonadati</taxon>
        <taxon>Planctomycetota</taxon>
        <taxon>Planctomycetia</taxon>
        <taxon>Pirellulales</taxon>
        <taxon>Lacipirellulaceae</taxon>
        <taxon>Botrimarina</taxon>
    </lineage>
</organism>
<protein>
    <recommendedName>
        <fullName evidence="6">Small ribosomal subunit protein uS17</fullName>
    </recommendedName>
</protein>
<evidence type="ECO:0000256" key="6">
    <source>
        <dbReference type="HAMAP-Rule" id="MF_01345"/>
    </source>
</evidence>
<dbReference type="Gene3D" id="2.40.50.140">
    <property type="entry name" value="Nucleic acid-binding proteins"/>
    <property type="match status" value="1"/>
</dbReference>
<dbReference type="InterPro" id="IPR019984">
    <property type="entry name" value="Ribosomal_uS17_bact/chlr"/>
</dbReference>
<comment type="caution">
    <text evidence="7">The sequence shown here is derived from an EMBL/GenBank/DDBJ whole genome shotgun (WGS) entry which is preliminary data.</text>
</comment>
<evidence type="ECO:0000313" key="8">
    <source>
        <dbReference type="Proteomes" id="UP000318995"/>
    </source>
</evidence>
<dbReference type="RefSeq" id="WP_146573234.1">
    <property type="nucleotide sequence ID" value="NZ_SJPH01000003.1"/>
</dbReference>
<dbReference type="NCBIfam" id="NF004123">
    <property type="entry name" value="PRK05610.1"/>
    <property type="match status" value="1"/>
</dbReference>
<dbReference type="AlphaFoldDB" id="A0A5C5W9A9"/>
<evidence type="ECO:0000313" key="7">
    <source>
        <dbReference type="EMBL" id="TWT46591.1"/>
    </source>
</evidence>
<dbReference type="OrthoDB" id="9811714at2"/>
<accession>A0A5C5W9A9</accession>
<dbReference type="PRINTS" id="PR00973">
    <property type="entry name" value="RIBOSOMALS17"/>
</dbReference>
<dbReference type="GO" id="GO:0019843">
    <property type="term" value="F:rRNA binding"/>
    <property type="evidence" value="ECO:0007669"/>
    <property type="project" value="UniProtKB-UniRule"/>
</dbReference>
<sequence length="106" mass="11838">MPKKVLVGVVTSDKANKSRRVEIDRKVRHPKYGKTVKSRTVCHVHDEQNESHEGDTVEIIECPPRSKLKRWELVKVVAKSQVVDLVAMRAAQKAQLEAEAAASPEG</sequence>
<keyword evidence="8" id="KW-1185">Reference proteome</keyword>
<evidence type="ECO:0000256" key="4">
    <source>
        <dbReference type="ARBA" id="ARBA00022980"/>
    </source>
</evidence>
<evidence type="ECO:0000256" key="5">
    <source>
        <dbReference type="ARBA" id="ARBA00023274"/>
    </source>
</evidence>
<dbReference type="GO" id="GO:0022627">
    <property type="term" value="C:cytosolic small ribosomal subunit"/>
    <property type="evidence" value="ECO:0007669"/>
    <property type="project" value="UniProtKB-UniRule"/>
</dbReference>
<dbReference type="InterPro" id="IPR000266">
    <property type="entry name" value="Ribosomal_uS17"/>
</dbReference>
<comment type="subunit">
    <text evidence="6">Part of the 30S ribosomal subunit.</text>
</comment>
<dbReference type="EMBL" id="SJPH01000003">
    <property type="protein sequence ID" value="TWT46591.1"/>
    <property type="molecule type" value="Genomic_DNA"/>
</dbReference>
<dbReference type="HAMAP" id="MF_01345_B">
    <property type="entry name" value="Ribosomal_uS17_B"/>
    <property type="match status" value="1"/>
</dbReference>
<dbReference type="Proteomes" id="UP000318995">
    <property type="component" value="Unassembled WGS sequence"/>
</dbReference>
<gene>
    <name evidence="6 7" type="primary">rpsQ</name>
    <name evidence="7" type="ORF">Pla111_16870</name>
</gene>
<keyword evidence="2 6" id="KW-0699">rRNA-binding</keyword>
<dbReference type="InterPro" id="IPR012340">
    <property type="entry name" value="NA-bd_OB-fold"/>
</dbReference>
<dbReference type="NCBIfam" id="TIGR03635">
    <property type="entry name" value="uS17_bact"/>
    <property type="match status" value="1"/>
</dbReference>
<evidence type="ECO:0000256" key="2">
    <source>
        <dbReference type="ARBA" id="ARBA00022730"/>
    </source>
</evidence>
<proteinExistence type="inferred from homology"/>
<evidence type="ECO:0000256" key="3">
    <source>
        <dbReference type="ARBA" id="ARBA00022884"/>
    </source>
</evidence>
<dbReference type="PANTHER" id="PTHR10744:SF1">
    <property type="entry name" value="SMALL RIBOSOMAL SUBUNIT PROTEIN US17M"/>
    <property type="match status" value="1"/>
</dbReference>
<comment type="similarity">
    <text evidence="1 6">Belongs to the universal ribosomal protein uS17 family.</text>
</comment>
<dbReference type="PANTHER" id="PTHR10744">
    <property type="entry name" value="40S RIBOSOMAL PROTEIN S11 FAMILY MEMBER"/>
    <property type="match status" value="1"/>
</dbReference>
<name>A0A5C5W9A9_9BACT</name>
<dbReference type="GO" id="GO:0003735">
    <property type="term" value="F:structural constituent of ribosome"/>
    <property type="evidence" value="ECO:0007669"/>
    <property type="project" value="UniProtKB-UniRule"/>
</dbReference>
<dbReference type="Pfam" id="PF00366">
    <property type="entry name" value="Ribosomal_S17"/>
    <property type="match status" value="1"/>
</dbReference>
<keyword evidence="4 6" id="KW-0689">Ribosomal protein</keyword>
<dbReference type="SUPFAM" id="SSF50249">
    <property type="entry name" value="Nucleic acid-binding proteins"/>
    <property type="match status" value="1"/>
</dbReference>